<dbReference type="Pfam" id="PF01588">
    <property type="entry name" value="tRNA_bind"/>
    <property type="match status" value="1"/>
</dbReference>
<dbReference type="InterPro" id="IPR008231">
    <property type="entry name" value="CsaA"/>
</dbReference>
<dbReference type="Gene3D" id="2.40.50.140">
    <property type="entry name" value="Nucleic acid-binding proteins"/>
    <property type="match status" value="1"/>
</dbReference>
<gene>
    <name evidence="5" type="ORF">DF182_11920</name>
</gene>
<dbReference type="EMBL" id="QFFJ01000001">
    <property type="protein sequence ID" value="RBL93238.1"/>
    <property type="molecule type" value="Genomic_DNA"/>
</dbReference>
<evidence type="ECO:0000259" key="4">
    <source>
        <dbReference type="PROSITE" id="PS50886"/>
    </source>
</evidence>
<proteinExistence type="predicted"/>
<dbReference type="AlphaFoldDB" id="A0A365Y4I6"/>
<dbReference type="PANTHER" id="PTHR11586:SF37">
    <property type="entry name" value="TRNA-BINDING DOMAIN-CONTAINING PROTEIN"/>
    <property type="match status" value="1"/>
</dbReference>
<reference evidence="5 6" key="1">
    <citation type="submission" date="2018-05" db="EMBL/GenBank/DDBJ databases">
        <title>Chitinophaga sp. K3CV102501T nov., isolated from isolated from a monsoon evergreen broad-leaved forest soil.</title>
        <authorList>
            <person name="Lv Y."/>
        </authorList>
    </citation>
    <scope>NUCLEOTIDE SEQUENCE [LARGE SCALE GENOMIC DNA]</scope>
    <source>
        <strain evidence="5 6">GDMCC 1.1325</strain>
    </source>
</reference>
<organism evidence="5 6">
    <name type="scientific">Chitinophaga flava</name>
    <dbReference type="NCBI Taxonomy" id="2259036"/>
    <lineage>
        <taxon>Bacteria</taxon>
        <taxon>Pseudomonadati</taxon>
        <taxon>Bacteroidota</taxon>
        <taxon>Chitinophagia</taxon>
        <taxon>Chitinophagales</taxon>
        <taxon>Chitinophagaceae</taxon>
        <taxon>Chitinophaga</taxon>
    </lineage>
</organism>
<dbReference type="RefSeq" id="WP_113615834.1">
    <property type="nucleotide sequence ID" value="NZ_QFFJ01000001.1"/>
</dbReference>
<keyword evidence="2 3" id="KW-0694">RNA-binding</keyword>
<evidence type="ECO:0000313" key="6">
    <source>
        <dbReference type="Proteomes" id="UP000253410"/>
    </source>
</evidence>
<dbReference type="InterPro" id="IPR012340">
    <property type="entry name" value="NA-bd_OB-fold"/>
</dbReference>
<keyword evidence="6" id="KW-1185">Reference proteome</keyword>
<keyword evidence="1 3" id="KW-0820">tRNA-binding</keyword>
<dbReference type="PROSITE" id="PS50886">
    <property type="entry name" value="TRBD"/>
    <property type="match status" value="1"/>
</dbReference>
<dbReference type="PANTHER" id="PTHR11586">
    <property type="entry name" value="TRNA-AMINOACYLATION COFACTOR ARC1 FAMILY MEMBER"/>
    <property type="match status" value="1"/>
</dbReference>
<dbReference type="Proteomes" id="UP000253410">
    <property type="component" value="Unassembled WGS sequence"/>
</dbReference>
<dbReference type="FunFam" id="2.40.50.140:FF:000165">
    <property type="entry name" value="Chaperone CsaA"/>
    <property type="match status" value="1"/>
</dbReference>
<dbReference type="CDD" id="cd02798">
    <property type="entry name" value="tRNA_bind_CsaA"/>
    <property type="match status" value="1"/>
</dbReference>
<sequence>MELINWQDFEKIEMRTGTIIEANDFPKARNPAYQLTIDFGPELGIKRSSAQITRLYQKEELVGKQIIAVVNFPPKQIANFISECLVLGVLGEDKEVTLLQPGQSVKNGQRIA</sequence>
<dbReference type="SUPFAM" id="SSF50249">
    <property type="entry name" value="Nucleic acid-binding proteins"/>
    <property type="match status" value="1"/>
</dbReference>
<accession>A0A365Y4I6</accession>
<dbReference type="InterPro" id="IPR051270">
    <property type="entry name" value="Tyrosine-tRNA_ligase_regulator"/>
</dbReference>
<evidence type="ECO:0000256" key="2">
    <source>
        <dbReference type="ARBA" id="ARBA00022884"/>
    </source>
</evidence>
<protein>
    <submittedName>
        <fullName evidence="5">tRNA-binding protein</fullName>
    </submittedName>
</protein>
<dbReference type="InterPro" id="IPR002547">
    <property type="entry name" value="tRNA-bd_dom"/>
</dbReference>
<dbReference type="NCBIfam" id="TIGR02222">
    <property type="entry name" value="chap_CsaA"/>
    <property type="match status" value="1"/>
</dbReference>
<dbReference type="OrthoDB" id="9794564at2"/>
<name>A0A365Y4I6_9BACT</name>
<dbReference type="NCBIfam" id="NF007494">
    <property type="entry name" value="PRK10089.1-3"/>
    <property type="match status" value="1"/>
</dbReference>
<evidence type="ECO:0000313" key="5">
    <source>
        <dbReference type="EMBL" id="RBL93238.1"/>
    </source>
</evidence>
<comment type="caution">
    <text evidence="5">The sequence shown here is derived from an EMBL/GenBank/DDBJ whole genome shotgun (WGS) entry which is preliminary data.</text>
</comment>
<evidence type="ECO:0000256" key="1">
    <source>
        <dbReference type="ARBA" id="ARBA00022555"/>
    </source>
</evidence>
<dbReference type="GO" id="GO:0000049">
    <property type="term" value="F:tRNA binding"/>
    <property type="evidence" value="ECO:0007669"/>
    <property type="project" value="UniProtKB-UniRule"/>
</dbReference>
<feature type="domain" description="TRNA-binding" evidence="4">
    <location>
        <begin position="8"/>
        <end position="112"/>
    </location>
</feature>
<evidence type="ECO:0000256" key="3">
    <source>
        <dbReference type="PROSITE-ProRule" id="PRU00209"/>
    </source>
</evidence>
<dbReference type="NCBIfam" id="NF007495">
    <property type="entry name" value="PRK10089.1-4"/>
    <property type="match status" value="1"/>
</dbReference>